<feature type="transmembrane region" description="Helical" evidence="9">
    <location>
        <begin position="374"/>
        <end position="394"/>
    </location>
</feature>
<organism evidence="10 11">
    <name type="scientific">Sporothrix bragantina</name>
    <dbReference type="NCBI Taxonomy" id="671064"/>
    <lineage>
        <taxon>Eukaryota</taxon>
        <taxon>Fungi</taxon>
        <taxon>Dikarya</taxon>
        <taxon>Ascomycota</taxon>
        <taxon>Pezizomycotina</taxon>
        <taxon>Sordariomycetes</taxon>
        <taxon>Sordariomycetidae</taxon>
        <taxon>Ophiostomatales</taxon>
        <taxon>Ophiostomataceae</taxon>
        <taxon>Sporothrix</taxon>
    </lineage>
</organism>
<keyword evidence="11" id="KW-1185">Reference proteome</keyword>
<feature type="transmembrane region" description="Helical" evidence="9">
    <location>
        <begin position="285"/>
        <end position="310"/>
    </location>
</feature>
<dbReference type="Pfam" id="PF02133">
    <property type="entry name" value="Transp_cyt_pur"/>
    <property type="match status" value="1"/>
</dbReference>
<feature type="transmembrane region" description="Helical" evidence="9">
    <location>
        <begin position="76"/>
        <end position="99"/>
    </location>
</feature>
<dbReference type="InterPro" id="IPR001248">
    <property type="entry name" value="Pur-cyt_permease"/>
</dbReference>
<accession>A0ABP0CNL1</accession>
<dbReference type="PIRSF" id="PIRSF002744">
    <property type="entry name" value="Pur-cyt_permease"/>
    <property type="match status" value="1"/>
</dbReference>
<name>A0ABP0CNL1_9PEZI</name>
<dbReference type="PANTHER" id="PTHR31806:SF16">
    <property type="entry name" value="PURINE-CYTOSINE TRANSPORTER (EUROFUNG)"/>
    <property type="match status" value="1"/>
</dbReference>
<evidence type="ECO:0000313" key="10">
    <source>
        <dbReference type="EMBL" id="CAK7233162.1"/>
    </source>
</evidence>
<evidence type="ECO:0000256" key="1">
    <source>
        <dbReference type="ARBA" id="ARBA00004141"/>
    </source>
</evidence>
<dbReference type="Gene3D" id="1.10.4160.10">
    <property type="entry name" value="Hydantoin permease"/>
    <property type="match status" value="1"/>
</dbReference>
<feature type="transmembrane region" description="Helical" evidence="9">
    <location>
        <begin position="105"/>
        <end position="130"/>
    </location>
</feature>
<evidence type="ECO:0000313" key="11">
    <source>
        <dbReference type="Proteomes" id="UP001642406"/>
    </source>
</evidence>
<feature type="transmembrane region" description="Helical" evidence="9">
    <location>
        <begin position="400"/>
        <end position="421"/>
    </location>
</feature>
<dbReference type="InterPro" id="IPR026030">
    <property type="entry name" value="Pur-cyt_permease_Fcy2/21/22"/>
</dbReference>
<evidence type="ECO:0000256" key="7">
    <source>
        <dbReference type="PIRNR" id="PIRNR002744"/>
    </source>
</evidence>
<dbReference type="EMBL" id="CAWUHC010000112">
    <property type="protein sequence ID" value="CAK7233162.1"/>
    <property type="molecule type" value="Genomic_DNA"/>
</dbReference>
<comment type="subcellular location">
    <subcellularLocation>
        <location evidence="1">Membrane</location>
        <topology evidence="1">Multi-pass membrane protein</topology>
    </subcellularLocation>
</comment>
<evidence type="ECO:0000256" key="4">
    <source>
        <dbReference type="ARBA" id="ARBA00022692"/>
    </source>
</evidence>
<protein>
    <submittedName>
        <fullName evidence="10">Vitamin B6 transporter</fullName>
    </submittedName>
</protein>
<evidence type="ECO:0000256" key="5">
    <source>
        <dbReference type="ARBA" id="ARBA00022989"/>
    </source>
</evidence>
<keyword evidence="5 9" id="KW-1133">Transmembrane helix</keyword>
<evidence type="ECO:0000256" key="6">
    <source>
        <dbReference type="ARBA" id="ARBA00023136"/>
    </source>
</evidence>
<dbReference type="PANTHER" id="PTHR31806">
    <property type="entry name" value="PURINE-CYTOSINE PERMEASE FCY2-RELATED"/>
    <property type="match status" value="1"/>
</dbReference>
<gene>
    <name evidence="10" type="primary">TPN1</name>
    <name evidence="10" type="ORF">SBRCBS47491_008515</name>
</gene>
<feature type="transmembrane region" description="Helical" evidence="9">
    <location>
        <begin position="252"/>
        <end position="273"/>
    </location>
</feature>
<evidence type="ECO:0000256" key="2">
    <source>
        <dbReference type="ARBA" id="ARBA00008974"/>
    </source>
</evidence>
<evidence type="ECO:0000256" key="8">
    <source>
        <dbReference type="SAM" id="MobiDB-lite"/>
    </source>
</evidence>
<comment type="similarity">
    <text evidence="2 7">Belongs to the purine-cytosine permease (2.A.39) family.</text>
</comment>
<feature type="transmembrane region" description="Helical" evidence="9">
    <location>
        <begin position="150"/>
        <end position="174"/>
    </location>
</feature>
<evidence type="ECO:0000256" key="3">
    <source>
        <dbReference type="ARBA" id="ARBA00022448"/>
    </source>
</evidence>
<reference evidence="10 11" key="1">
    <citation type="submission" date="2024-01" db="EMBL/GenBank/DDBJ databases">
        <authorList>
            <person name="Allen C."/>
            <person name="Tagirdzhanova G."/>
        </authorList>
    </citation>
    <scope>NUCLEOTIDE SEQUENCE [LARGE SCALE GENOMIC DNA]</scope>
</reference>
<keyword evidence="6 7" id="KW-0472">Membrane</keyword>
<keyword evidence="4 9" id="KW-0812">Transmembrane</keyword>
<dbReference type="Proteomes" id="UP001642406">
    <property type="component" value="Unassembled WGS sequence"/>
</dbReference>
<comment type="caution">
    <text evidence="10">The sequence shown here is derived from an EMBL/GenBank/DDBJ whole genome shotgun (WGS) entry which is preliminary data.</text>
</comment>
<keyword evidence="3 7" id="KW-0813">Transport</keyword>
<evidence type="ECO:0000256" key="9">
    <source>
        <dbReference type="SAM" id="Phobius"/>
    </source>
</evidence>
<proteinExistence type="inferred from homology"/>
<feature type="transmembrane region" description="Helical" evidence="9">
    <location>
        <begin position="213"/>
        <end position="232"/>
    </location>
</feature>
<feature type="transmembrane region" description="Helical" evidence="9">
    <location>
        <begin position="442"/>
        <end position="469"/>
    </location>
</feature>
<feature type="transmembrane region" description="Helical" evidence="9">
    <location>
        <begin position="330"/>
        <end position="354"/>
    </location>
</feature>
<sequence>MDSIDEKTGVAPEPTTLPPSLSDEHATSVDVLPESTWARWCRKLDSIPGLEVRGIERVRPEQRHPRVTTGSYVQMFIIWFAINCTANNMTLGILGPVLFGLGFNDAIVCCLFGTIFGAACTGYISGFGPVSGLRTLIVARYSMGYWPSKLCVLLNLVIEIGYGVVDCLVAGLILNAVSDYKMTVIVGIVISAIITWVIATFGIKWFHTFERYVWIPTVLILFILIGSASPNFNAHSVSSGSGAVLAGNRLSYFFLAASGPLGWAPAAADFYSYNHAQTSRVWTGIMTCSGITLGKLLIEFLGIGLASGLATTPAWSSAFGHSTGALIAEAFAPLGGFGKFCAVVLALCVSANNIPGTYAAALNMQMFSRYLAKVPRPIWSTAVVIVYTVCAIAGRTQLLSIFLNFLALIGYWVVIWIAITLEDEFIFRRLKGYDWDRSSDKSYLPVGAAALLSFLIGWAGAIVCMYQTYYTGPIAKLVGNGADLGLPVAMSWTAVVYPPLRMLEIKFLGR</sequence>
<feature type="region of interest" description="Disordered" evidence="8">
    <location>
        <begin position="1"/>
        <end position="25"/>
    </location>
</feature>
<feature type="transmembrane region" description="Helical" evidence="9">
    <location>
        <begin position="180"/>
        <end position="201"/>
    </location>
</feature>